<dbReference type="RefSeq" id="WP_389359173.1">
    <property type="nucleotide sequence ID" value="NZ_JBIACK010000002.1"/>
</dbReference>
<proteinExistence type="predicted"/>
<protein>
    <submittedName>
        <fullName evidence="1">YheC/YheD family protein</fullName>
    </submittedName>
</protein>
<dbReference type="Gene3D" id="3.30.470.20">
    <property type="entry name" value="ATP-grasp fold, B domain"/>
    <property type="match status" value="1"/>
</dbReference>
<dbReference type="InterPro" id="IPR026838">
    <property type="entry name" value="YheC/D"/>
</dbReference>
<dbReference type="EMBL" id="JBIACK010000002">
    <property type="protein sequence ID" value="MFE8700202.1"/>
    <property type="molecule type" value="Genomic_DNA"/>
</dbReference>
<dbReference type="Pfam" id="PF14398">
    <property type="entry name" value="ATPgrasp_YheCD"/>
    <property type="match status" value="1"/>
</dbReference>
<comment type="caution">
    <text evidence="1">The sequence shown here is derived from an EMBL/GenBank/DDBJ whole genome shotgun (WGS) entry which is preliminary data.</text>
</comment>
<accession>A0ABW6KBW1</accession>
<evidence type="ECO:0000313" key="1">
    <source>
        <dbReference type="EMBL" id="MFE8700202.1"/>
    </source>
</evidence>
<reference evidence="1 2" key="1">
    <citation type="submission" date="2024-08" db="EMBL/GenBank/DDBJ databases">
        <title>Two novel Cytobacillus novel species.</title>
        <authorList>
            <person name="Liu G."/>
        </authorList>
    </citation>
    <scope>NUCLEOTIDE SEQUENCE [LARGE SCALE GENOMIC DNA]</scope>
    <source>
        <strain evidence="1 2">FJAT-54145</strain>
    </source>
</reference>
<dbReference type="SUPFAM" id="SSF56059">
    <property type="entry name" value="Glutathione synthetase ATP-binding domain-like"/>
    <property type="match status" value="1"/>
</dbReference>
<name>A0ABW6KBW1_9BACI</name>
<dbReference type="Proteomes" id="UP001601059">
    <property type="component" value="Unassembled WGS sequence"/>
</dbReference>
<evidence type="ECO:0000313" key="2">
    <source>
        <dbReference type="Proteomes" id="UP001601059"/>
    </source>
</evidence>
<gene>
    <name evidence="1" type="ORF">ACFYKX_06245</name>
</gene>
<sequence length="463" mass="53440">MSDSYLPITVIADKMFQKKNENYLMISSSLASYLGITFEEVIVLSLGIKKIQVRVFRGDLRKDEMVFGRDLYQQLSLPEKEIRFLTKYRKSNKTLYIGPIIALMTELQENEENIGPNFRSVHAFCEELHHGTSSIGGFFYVFHVKNFSQTGIEGYYFEDGSWRKDMLPLPNVIYNRIHSRKLESSSAFGSVMDTINLLQIPIFNEKFLSKWEVHKILYSEEHLQPYLPDSMLFTKDHLLLLFNKYKGVYIKPINGSQGRNIIRLYSKDYRIHAKLSSGTKNEDELSFESLSQFTEWFNKRKSKNTYLVQQEIPLLKLNERPLDFRILCHKDYQENWKITSTVARVSAEQQFVSNIARGGETMKPLKALSSLFDRQTATQQVILMKELAIETANIISQSSTGIVGELGVDIGVDHTGKLWIIEVNSKPSKNFEEQEVKIRPSAKAIIEYSTSLAFNQMLRLDEA</sequence>
<keyword evidence="2" id="KW-1185">Reference proteome</keyword>
<organism evidence="1 2">
    <name type="scientific">Cytobacillus spartinae</name>
    <dbReference type="NCBI Taxonomy" id="3299023"/>
    <lineage>
        <taxon>Bacteria</taxon>
        <taxon>Bacillati</taxon>
        <taxon>Bacillota</taxon>
        <taxon>Bacilli</taxon>
        <taxon>Bacillales</taxon>
        <taxon>Bacillaceae</taxon>
        <taxon>Cytobacillus</taxon>
    </lineage>
</organism>